<dbReference type="Proteomes" id="UP000182486">
    <property type="component" value="Unassembled WGS sequence"/>
</dbReference>
<keyword evidence="3" id="KW-1185">Reference proteome</keyword>
<evidence type="ECO:0000313" key="2">
    <source>
        <dbReference type="EMBL" id="OJF10076.1"/>
    </source>
</evidence>
<evidence type="ECO:0000313" key="3">
    <source>
        <dbReference type="Proteomes" id="UP000182486"/>
    </source>
</evidence>
<sequence length="214" mass="23903">MTNFRPALVHAQSWWFAALLARRHPDLMLREAHPRGDADDCLDLHDVCVPIDEQPYVSINRAGTLRFPRTGANPWPLDRLFTEQPEGLVEQAETAAGLAAPDGTPDPTPRTLVYRTVAALTGITANDRRPWEVRDPSLIPSSRDDLYARFPLAAERAREHLLYVVRRAGETIGALDTDGYAYVGRGCHYLPEVDQQHARHLHRTVAAVFGGLLQ</sequence>
<dbReference type="AlphaFoldDB" id="A0A1K0GGS8"/>
<dbReference type="EMBL" id="MEIA01000533">
    <property type="protein sequence ID" value="OJF10076.1"/>
    <property type="molecule type" value="Genomic_DNA"/>
</dbReference>
<accession>A0A1K0GGS8</accession>
<comment type="caution">
    <text evidence="2">The sequence shown here is derived from an EMBL/GenBank/DDBJ whole genome shotgun (WGS) entry which is preliminary data.</text>
</comment>
<feature type="domain" description="T3SS peptide-binding chaperone" evidence="1">
    <location>
        <begin position="11"/>
        <end position="214"/>
    </location>
</feature>
<protein>
    <recommendedName>
        <fullName evidence="1">T3SS peptide-binding chaperone domain-containing protein</fullName>
    </recommendedName>
</protein>
<gene>
    <name evidence="2" type="ORF">BG844_34090</name>
</gene>
<reference evidence="2 3" key="1">
    <citation type="submission" date="2016-09" db="EMBL/GenBank/DDBJ databases">
        <title>Couchioplanes caeruleus draft genome sequence.</title>
        <authorList>
            <person name="Sheehan J."/>
            <person name="Caffrey P."/>
        </authorList>
    </citation>
    <scope>NUCLEOTIDE SEQUENCE [LARGE SCALE GENOMIC DNA]</scope>
    <source>
        <strain evidence="2 3">DSM 43634</strain>
    </source>
</reference>
<evidence type="ECO:0000259" key="1">
    <source>
        <dbReference type="Pfam" id="PF22553"/>
    </source>
</evidence>
<proteinExistence type="predicted"/>
<organism evidence="2 3">
    <name type="scientific">Couchioplanes caeruleus subsp. caeruleus</name>
    <dbReference type="NCBI Taxonomy" id="56427"/>
    <lineage>
        <taxon>Bacteria</taxon>
        <taxon>Bacillati</taxon>
        <taxon>Actinomycetota</taxon>
        <taxon>Actinomycetes</taxon>
        <taxon>Micromonosporales</taxon>
        <taxon>Micromonosporaceae</taxon>
        <taxon>Couchioplanes</taxon>
    </lineage>
</organism>
<dbReference type="Pfam" id="PF22553">
    <property type="entry name" value="TY-Chap2"/>
    <property type="match status" value="1"/>
</dbReference>
<dbReference type="InterPro" id="IPR054445">
    <property type="entry name" value="T3SS_chaperone_dom"/>
</dbReference>
<name>A0A1K0GGS8_9ACTN</name>
<dbReference type="RefSeq" id="WP_071809530.1">
    <property type="nucleotide sequence ID" value="NZ_MEIA01000533.1"/>
</dbReference>